<dbReference type="EMBL" id="KQ947437">
    <property type="protein sequence ID" value="KUJ08070.1"/>
    <property type="molecule type" value="Genomic_DNA"/>
</dbReference>
<name>A0A132B6P0_MOLSC</name>
<dbReference type="OrthoDB" id="10628993at2759"/>
<organism evidence="1 2">
    <name type="scientific">Mollisia scopiformis</name>
    <name type="common">Conifer needle endophyte fungus</name>
    <name type="synonym">Phialocephala scopiformis</name>
    <dbReference type="NCBI Taxonomy" id="149040"/>
    <lineage>
        <taxon>Eukaryota</taxon>
        <taxon>Fungi</taxon>
        <taxon>Dikarya</taxon>
        <taxon>Ascomycota</taxon>
        <taxon>Pezizomycotina</taxon>
        <taxon>Leotiomycetes</taxon>
        <taxon>Helotiales</taxon>
        <taxon>Mollisiaceae</taxon>
        <taxon>Mollisia</taxon>
    </lineage>
</organism>
<dbReference type="AlphaFoldDB" id="A0A132B6P0"/>
<gene>
    <name evidence="1" type="ORF">LY89DRAFT_677392</name>
</gene>
<dbReference type="InParanoid" id="A0A132B6P0"/>
<dbReference type="KEGG" id="psco:LY89DRAFT_677392"/>
<accession>A0A132B6P0</accession>
<proteinExistence type="predicted"/>
<sequence>MTALDIRVPKHRKRGSRKIISTMSDWDIISQRDIEEEVATISEDSFVIIEDNCKHPLGDHPVAAENESEDCTAERVSEWVETQRETKVKFETVPAAVQEETQSQTPKIQLVSIVITDLSDASDKPTDGLFSFKQHPATWFSYMMRAYTYQSLDIRIMQSVGRIYNRFRTSGILQLIVWANVCEWTSLEATFWQKIQQAASTMMEDQVFLVNLKGDLQLFQEKSVLDEKATKDRDGHISGGEAYCLIDKSFGFEYMSFEDGKAMATSIKRFRMA</sequence>
<keyword evidence="2" id="KW-1185">Reference proteome</keyword>
<protein>
    <submittedName>
        <fullName evidence="1">Uncharacterized protein</fullName>
    </submittedName>
</protein>
<evidence type="ECO:0000313" key="2">
    <source>
        <dbReference type="Proteomes" id="UP000070700"/>
    </source>
</evidence>
<evidence type="ECO:0000313" key="1">
    <source>
        <dbReference type="EMBL" id="KUJ08070.1"/>
    </source>
</evidence>
<reference evidence="1 2" key="1">
    <citation type="submission" date="2015-10" db="EMBL/GenBank/DDBJ databases">
        <title>Full genome of DAOMC 229536 Phialocephala scopiformis, a fungal endophyte of spruce producing the potent anti-insectan compound rugulosin.</title>
        <authorList>
            <consortium name="DOE Joint Genome Institute"/>
            <person name="Walker A.K."/>
            <person name="Frasz S.L."/>
            <person name="Seifert K.A."/>
            <person name="Miller J.D."/>
            <person name="Mondo S.J."/>
            <person name="Labutti K."/>
            <person name="Lipzen A."/>
            <person name="Dockter R."/>
            <person name="Kennedy M."/>
            <person name="Grigoriev I.V."/>
            <person name="Spatafora J.W."/>
        </authorList>
    </citation>
    <scope>NUCLEOTIDE SEQUENCE [LARGE SCALE GENOMIC DNA]</scope>
    <source>
        <strain evidence="1 2">CBS 120377</strain>
    </source>
</reference>
<dbReference type="RefSeq" id="XP_018062425.1">
    <property type="nucleotide sequence ID" value="XM_018213675.1"/>
</dbReference>
<dbReference type="Proteomes" id="UP000070700">
    <property type="component" value="Unassembled WGS sequence"/>
</dbReference>
<dbReference type="GeneID" id="28823401"/>